<dbReference type="Gene3D" id="3.50.50.60">
    <property type="entry name" value="FAD/NAD(P)-binding domain"/>
    <property type="match status" value="1"/>
</dbReference>
<gene>
    <name evidence="5" type="ORF">SLS63_011918</name>
</gene>
<proteinExistence type="inferred from homology"/>
<evidence type="ECO:0000256" key="1">
    <source>
        <dbReference type="ARBA" id="ARBA00010790"/>
    </source>
</evidence>
<dbReference type="InterPro" id="IPR000172">
    <property type="entry name" value="GMC_OxRdtase_N"/>
</dbReference>
<comment type="caution">
    <text evidence="5">The sequence shown here is derived from an EMBL/GenBank/DDBJ whole genome shotgun (WGS) entry which is preliminary data.</text>
</comment>
<accession>A0ABR1NSL9</accession>
<keyword evidence="2" id="KW-0285">Flavoprotein</keyword>
<evidence type="ECO:0000259" key="3">
    <source>
        <dbReference type="PROSITE" id="PS00623"/>
    </source>
</evidence>
<dbReference type="PROSITE" id="PS00624">
    <property type="entry name" value="GMC_OXRED_2"/>
    <property type="match status" value="1"/>
</dbReference>
<dbReference type="PROSITE" id="PS00623">
    <property type="entry name" value="GMC_OXRED_1"/>
    <property type="match status" value="1"/>
</dbReference>
<organism evidence="5 6">
    <name type="scientific">Diaporthe eres</name>
    <name type="common">Phomopsis oblonga</name>
    <dbReference type="NCBI Taxonomy" id="83184"/>
    <lineage>
        <taxon>Eukaryota</taxon>
        <taxon>Fungi</taxon>
        <taxon>Dikarya</taxon>
        <taxon>Ascomycota</taxon>
        <taxon>Pezizomycotina</taxon>
        <taxon>Sordariomycetes</taxon>
        <taxon>Sordariomycetidae</taxon>
        <taxon>Diaporthales</taxon>
        <taxon>Diaporthaceae</taxon>
        <taxon>Diaporthe</taxon>
        <taxon>Diaporthe eres species complex</taxon>
    </lineage>
</organism>
<dbReference type="Pfam" id="PF05199">
    <property type="entry name" value="GMC_oxred_C"/>
    <property type="match status" value="1"/>
</dbReference>
<reference evidence="5 6" key="1">
    <citation type="submission" date="2024-02" db="EMBL/GenBank/DDBJ databases">
        <title>De novo assembly and annotation of 12 fungi associated with fruit tree decline syndrome in Ontario, Canada.</title>
        <authorList>
            <person name="Sulman M."/>
            <person name="Ellouze W."/>
            <person name="Ilyukhin E."/>
        </authorList>
    </citation>
    <scope>NUCLEOTIDE SEQUENCE [LARGE SCALE GENOMIC DNA]</scope>
    <source>
        <strain evidence="5 6">M169</strain>
    </source>
</reference>
<keyword evidence="6" id="KW-1185">Reference proteome</keyword>
<dbReference type="Gene3D" id="3.30.560.10">
    <property type="entry name" value="Glucose Oxidase, domain 3"/>
    <property type="match status" value="1"/>
</dbReference>
<comment type="similarity">
    <text evidence="1 2">Belongs to the GMC oxidoreductase family.</text>
</comment>
<dbReference type="Pfam" id="PF00732">
    <property type="entry name" value="GMC_oxred_N"/>
    <property type="match status" value="1"/>
</dbReference>
<evidence type="ECO:0000256" key="2">
    <source>
        <dbReference type="RuleBase" id="RU003968"/>
    </source>
</evidence>
<dbReference type="PANTHER" id="PTHR11552">
    <property type="entry name" value="GLUCOSE-METHANOL-CHOLINE GMC OXIDOREDUCTASE"/>
    <property type="match status" value="1"/>
</dbReference>
<dbReference type="SUPFAM" id="SSF54373">
    <property type="entry name" value="FAD-linked reductases, C-terminal domain"/>
    <property type="match status" value="1"/>
</dbReference>
<keyword evidence="2" id="KW-0274">FAD</keyword>
<dbReference type="EMBL" id="JAKNSF020000122">
    <property type="protein sequence ID" value="KAK7713757.1"/>
    <property type="molecule type" value="Genomic_DNA"/>
</dbReference>
<dbReference type="InterPro" id="IPR036188">
    <property type="entry name" value="FAD/NAD-bd_sf"/>
</dbReference>
<dbReference type="PANTHER" id="PTHR11552:SF78">
    <property type="entry name" value="GLUCOSE-METHANOL-CHOLINE OXIDOREDUCTASE N-TERMINAL DOMAIN-CONTAINING PROTEIN"/>
    <property type="match status" value="1"/>
</dbReference>
<dbReference type="InterPro" id="IPR007867">
    <property type="entry name" value="GMC_OxRtase_C"/>
</dbReference>
<evidence type="ECO:0000259" key="4">
    <source>
        <dbReference type="PROSITE" id="PS00624"/>
    </source>
</evidence>
<evidence type="ECO:0000313" key="5">
    <source>
        <dbReference type="EMBL" id="KAK7713757.1"/>
    </source>
</evidence>
<sequence length="601" mass="65866">MGLYTELPDHIQEVDVIIAGGGTAGCIIASRIADADPNLSVLIVEKGRNNKNEHLIRHPAYFFNNLAPEGGSVTYHVGNKSENLAGREVAIPTANILGGGSSVNMVIYSRAQRSDYDSWNMPGWFADELLPYMRKFETYHGSAGDRELHGRDGPISVSSGPYRVPRVEDDFLAALRAAGDWDEIMDLGDLDSCNGAQRAMRYVSPDGKRSDVAHAYLHPRLDDGAHPNLHVVVESEVIRIVLDNKRATGIVYRSNATSSNARYRTINSRKGVIVTCGTFGTPLVLERSGIGHPDILERAGVELLVEIPGVGHGYQDHQLVGYPYLSSLEAEETMDAFNTGRLDIGSPQGSKVLGWNGVDITCKIRPSDRDVASLGPDFEKVWERDFKSNPDRPLAMMAAFNGFPGIPVGMPAGQYFSHSIFTVYPYSRGHIHITGPELSDKSDFNTGFLDDEDGIDVKKCRWAYKIQREIARRRSIYRGEVASGHPTFAAGSKAVAVEIAEPLGSDIQNIEYTPKDDAMIDKWLRENVTTTWHSLGTCKLAPLDHMGVVDERLNVYGVQGLKVADLSIVPRNIAAHPNNTAMTIGEKAADIFITDLGIKSH</sequence>
<dbReference type="SUPFAM" id="SSF51905">
    <property type="entry name" value="FAD/NAD(P)-binding domain"/>
    <property type="match status" value="1"/>
</dbReference>
<evidence type="ECO:0000313" key="6">
    <source>
        <dbReference type="Proteomes" id="UP001430848"/>
    </source>
</evidence>
<feature type="domain" description="Glucose-methanol-choline oxidoreductase N-terminal" evidence="4">
    <location>
        <begin position="277"/>
        <end position="291"/>
    </location>
</feature>
<feature type="domain" description="Glucose-methanol-choline oxidoreductase N-terminal" evidence="3">
    <location>
        <begin position="94"/>
        <end position="117"/>
    </location>
</feature>
<dbReference type="Proteomes" id="UP001430848">
    <property type="component" value="Unassembled WGS sequence"/>
</dbReference>
<dbReference type="InterPro" id="IPR012132">
    <property type="entry name" value="GMC_OxRdtase"/>
</dbReference>
<name>A0ABR1NSL9_DIAER</name>
<protein>
    <recommendedName>
        <fullName evidence="3 4">Glucose-methanol-choline oxidoreductase N-terminal domain-containing protein</fullName>
    </recommendedName>
</protein>
<dbReference type="PIRSF" id="PIRSF000137">
    <property type="entry name" value="Alcohol_oxidase"/>
    <property type="match status" value="1"/>
</dbReference>